<dbReference type="Proteomes" id="UP000265341">
    <property type="component" value="Unassembled WGS sequence"/>
</dbReference>
<organism evidence="1 2">
    <name type="scientific">Calidithermus roseus</name>
    <dbReference type="NCBI Taxonomy" id="1644118"/>
    <lineage>
        <taxon>Bacteria</taxon>
        <taxon>Thermotogati</taxon>
        <taxon>Deinococcota</taxon>
        <taxon>Deinococci</taxon>
        <taxon>Thermales</taxon>
        <taxon>Thermaceae</taxon>
        <taxon>Calidithermus</taxon>
    </lineage>
</organism>
<reference evidence="1 2" key="1">
    <citation type="submission" date="2018-08" db="EMBL/GenBank/DDBJ databases">
        <title>Meiothermus roseus NBRC 110900 genome sequencing project.</title>
        <authorList>
            <person name="Da Costa M.S."/>
            <person name="Albuquerque L."/>
            <person name="Raposo P."/>
            <person name="Froufe H.J.C."/>
            <person name="Barroso C.S."/>
            <person name="Egas C."/>
        </authorList>
    </citation>
    <scope>NUCLEOTIDE SEQUENCE [LARGE SCALE GENOMIC DNA]</scope>
    <source>
        <strain evidence="1 2">NBRC 110900</strain>
    </source>
</reference>
<comment type="caution">
    <text evidence="1">The sequence shown here is derived from an EMBL/GenBank/DDBJ whole genome shotgun (WGS) entry which is preliminary data.</text>
</comment>
<accession>A0A399EL28</accession>
<gene>
    <name evidence="1" type="ORF">Mrose_02776</name>
</gene>
<protein>
    <submittedName>
        <fullName evidence="1">Uncharacterized protein</fullName>
    </submittedName>
</protein>
<proteinExistence type="predicted"/>
<dbReference type="EMBL" id="QWLA01000063">
    <property type="protein sequence ID" value="RIH84100.1"/>
    <property type="molecule type" value="Genomic_DNA"/>
</dbReference>
<name>A0A399EL28_9DEIN</name>
<dbReference type="RefSeq" id="WP_182482830.1">
    <property type="nucleotide sequence ID" value="NZ_QWLA01000063.1"/>
</dbReference>
<evidence type="ECO:0000313" key="1">
    <source>
        <dbReference type="EMBL" id="RIH84100.1"/>
    </source>
</evidence>
<keyword evidence="2" id="KW-1185">Reference proteome</keyword>
<dbReference type="AlphaFoldDB" id="A0A399EL28"/>
<evidence type="ECO:0000313" key="2">
    <source>
        <dbReference type="Proteomes" id="UP000265341"/>
    </source>
</evidence>
<sequence length="55" mass="5354">MSLSSRIVALLAAVAIGLGMAWADPSTVGGGGLRGPWGAVTPPGVESGWGTYSPA</sequence>